<accession>A0A1L9QSW8</accession>
<dbReference type="InterPro" id="IPR013750">
    <property type="entry name" value="GHMP_kinase_C_dom"/>
</dbReference>
<evidence type="ECO:0000259" key="14">
    <source>
        <dbReference type="Pfam" id="PF00288"/>
    </source>
</evidence>
<evidence type="ECO:0000256" key="4">
    <source>
        <dbReference type="ARBA" id="ARBA00017858"/>
    </source>
</evidence>
<dbReference type="InterPro" id="IPR006203">
    <property type="entry name" value="GHMP_knse_ATP-bd_CS"/>
</dbReference>
<dbReference type="AlphaFoldDB" id="A0A1L9QSW8"/>
<dbReference type="Pfam" id="PF00288">
    <property type="entry name" value="GHMP_kinases_N"/>
    <property type="match status" value="1"/>
</dbReference>
<dbReference type="GO" id="GO:0005524">
    <property type="term" value="F:ATP binding"/>
    <property type="evidence" value="ECO:0007669"/>
    <property type="project" value="UniProtKB-UniRule"/>
</dbReference>
<comment type="pathway">
    <text evidence="1 13">Amino-acid biosynthesis; L-threonine biosynthesis; L-threonine from L-aspartate: step 4/5.</text>
</comment>
<evidence type="ECO:0000256" key="5">
    <source>
        <dbReference type="ARBA" id="ARBA00022605"/>
    </source>
</evidence>
<dbReference type="InterPro" id="IPR020568">
    <property type="entry name" value="Ribosomal_Su5_D2-typ_SF"/>
</dbReference>
<dbReference type="NCBIfam" id="TIGR00191">
    <property type="entry name" value="thrB"/>
    <property type="match status" value="1"/>
</dbReference>
<comment type="similarity">
    <text evidence="2 13">Belongs to the GHMP kinase family. Homoserine kinase subfamily.</text>
</comment>
<comment type="subcellular location">
    <subcellularLocation>
        <location evidence="13">Cytoplasm</location>
    </subcellularLocation>
</comment>
<evidence type="ECO:0000256" key="2">
    <source>
        <dbReference type="ARBA" id="ARBA00007370"/>
    </source>
</evidence>
<dbReference type="EC" id="2.7.1.39" evidence="3 13"/>
<dbReference type="GO" id="GO:0009088">
    <property type="term" value="P:threonine biosynthetic process"/>
    <property type="evidence" value="ECO:0007669"/>
    <property type="project" value="UniProtKB-UniRule"/>
</dbReference>
<keyword evidence="10 13" id="KW-0067">ATP-binding</keyword>
<dbReference type="PROSITE" id="PS00627">
    <property type="entry name" value="GHMP_KINASES_ATP"/>
    <property type="match status" value="1"/>
</dbReference>
<dbReference type="InterPro" id="IPR014721">
    <property type="entry name" value="Ribsml_uS5_D2-typ_fold_subgr"/>
</dbReference>
<evidence type="ECO:0000256" key="1">
    <source>
        <dbReference type="ARBA" id="ARBA00005015"/>
    </source>
</evidence>
<keyword evidence="13" id="KW-0963">Cytoplasm</keyword>
<comment type="caution">
    <text evidence="16">The sequence shown here is derived from an EMBL/GenBank/DDBJ whole genome shotgun (WGS) entry which is preliminary data.</text>
</comment>
<dbReference type="GO" id="GO:0004413">
    <property type="term" value="F:homoserine kinase activity"/>
    <property type="evidence" value="ECO:0007669"/>
    <property type="project" value="UniProtKB-UniRule"/>
</dbReference>
<dbReference type="InterPro" id="IPR036554">
    <property type="entry name" value="GHMP_kinase_C_sf"/>
</dbReference>
<dbReference type="HAMAP" id="MF_00384">
    <property type="entry name" value="Homoser_kinase"/>
    <property type="match status" value="1"/>
</dbReference>
<sequence>MVEAVRVRTPASAANLGPGFDCMGAALTLYNEFCFSLLPDEGSLDIDLKGIDVVHLTTDADNLAYKSFKRLYDRLGKKTPGVKIEIDMEIPLTRGLGSSATAIVAGLVAANHLAESPLSQTELMELAIAIEGFPDNVVPALLGGCHLATKDEGGWLICDIPWHETIIPVVAIPNFELSTADARRILPSGYDRQDAIFNISHIGLLVRGLETGNPEWLKRGMEDRIHQPYRKTLIPGYDEVKQAAIEAGALGVAISGAGPTLIAFVNADRGTEVGTAMVESWKTHGIHVDALSLMLDHKGTTVETVELE</sequence>
<proteinExistence type="inferred from homology"/>
<keyword evidence="6 13" id="KW-0808">Transferase</keyword>
<evidence type="ECO:0000256" key="13">
    <source>
        <dbReference type="HAMAP-Rule" id="MF_00384"/>
    </source>
</evidence>
<evidence type="ECO:0000256" key="9">
    <source>
        <dbReference type="ARBA" id="ARBA00022777"/>
    </source>
</evidence>
<name>A0A1L9QSW8_9CYAN</name>
<dbReference type="InterPro" id="IPR006204">
    <property type="entry name" value="GHMP_kinase_N_dom"/>
</dbReference>
<dbReference type="Gene3D" id="3.30.230.10">
    <property type="match status" value="1"/>
</dbReference>
<evidence type="ECO:0000256" key="7">
    <source>
        <dbReference type="ARBA" id="ARBA00022697"/>
    </source>
</evidence>
<dbReference type="PRINTS" id="PR00958">
    <property type="entry name" value="HOMSERKINASE"/>
</dbReference>
<feature type="domain" description="GHMP kinase C-terminal" evidence="15">
    <location>
        <begin position="206"/>
        <end position="281"/>
    </location>
</feature>
<dbReference type="Pfam" id="PF08544">
    <property type="entry name" value="GHMP_kinases_C"/>
    <property type="match status" value="1"/>
</dbReference>
<dbReference type="GO" id="GO:0005737">
    <property type="term" value="C:cytoplasm"/>
    <property type="evidence" value="ECO:0007669"/>
    <property type="project" value="UniProtKB-SubCell"/>
</dbReference>
<dbReference type="Proteomes" id="UP000183940">
    <property type="component" value="Unassembled WGS sequence"/>
</dbReference>
<keyword evidence="7 13" id="KW-0791">Threonine biosynthesis</keyword>
<dbReference type="PANTHER" id="PTHR20861">
    <property type="entry name" value="HOMOSERINE/4-DIPHOSPHOCYTIDYL-2-C-METHYL-D-ERYTHRITOL KINASE"/>
    <property type="match status" value="1"/>
</dbReference>
<evidence type="ECO:0000256" key="8">
    <source>
        <dbReference type="ARBA" id="ARBA00022741"/>
    </source>
</evidence>
<keyword evidence="8 13" id="KW-0547">Nucleotide-binding</keyword>
<comment type="catalytic activity">
    <reaction evidence="11 13">
        <text>L-homoserine + ATP = O-phospho-L-homoserine + ADP + H(+)</text>
        <dbReference type="Rhea" id="RHEA:13985"/>
        <dbReference type="ChEBI" id="CHEBI:15378"/>
        <dbReference type="ChEBI" id="CHEBI:30616"/>
        <dbReference type="ChEBI" id="CHEBI:57476"/>
        <dbReference type="ChEBI" id="CHEBI:57590"/>
        <dbReference type="ChEBI" id="CHEBI:456216"/>
        <dbReference type="EC" id="2.7.1.39"/>
    </reaction>
</comment>
<feature type="binding site" evidence="13">
    <location>
        <begin position="91"/>
        <end position="101"/>
    </location>
    <ligand>
        <name>ATP</name>
        <dbReference type="ChEBI" id="CHEBI:30616"/>
    </ligand>
</feature>
<evidence type="ECO:0000256" key="10">
    <source>
        <dbReference type="ARBA" id="ARBA00022840"/>
    </source>
</evidence>
<keyword evidence="17" id="KW-1185">Reference proteome</keyword>
<dbReference type="EMBL" id="MLAW01000013">
    <property type="protein sequence ID" value="OJJ25780.1"/>
    <property type="molecule type" value="Genomic_DNA"/>
</dbReference>
<dbReference type="NCBIfam" id="NF002288">
    <property type="entry name" value="PRK01212.1-4"/>
    <property type="match status" value="1"/>
</dbReference>
<evidence type="ECO:0000256" key="3">
    <source>
        <dbReference type="ARBA" id="ARBA00012078"/>
    </source>
</evidence>
<reference evidence="16" key="1">
    <citation type="submission" date="2016-10" db="EMBL/GenBank/DDBJ databases">
        <title>CRISPR-Cas defence system in Roseofilum reptotaenium: evidence of a bacteriophage-cyanobacterium arms race in the coral black band disease.</title>
        <authorList>
            <person name="Buerger P."/>
            <person name="Wood-Charlson E.M."/>
            <person name="Weynberg K.D."/>
            <person name="Willis B."/>
            <person name="Van Oppen M.J."/>
        </authorList>
    </citation>
    <scope>NUCLEOTIDE SEQUENCE [LARGE SCALE GENOMIC DNA]</scope>
    <source>
        <strain evidence="16">AO1-A</strain>
    </source>
</reference>
<evidence type="ECO:0000256" key="11">
    <source>
        <dbReference type="ARBA" id="ARBA00049375"/>
    </source>
</evidence>
<dbReference type="SUPFAM" id="SSF54211">
    <property type="entry name" value="Ribosomal protein S5 domain 2-like"/>
    <property type="match status" value="1"/>
</dbReference>
<dbReference type="UniPathway" id="UPA00050">
    <property type="reaction ID" value="UER00064"/>
</dbReference>
<evidence type="ECO:0000313" key="17">
    <source>
        <dbReference type="Proteomes" id="UP000183940"/>
    </source>
</evidence>
<dbReference type="Gene3D" id="3.30.70.890">
    <property type="entry name" value="GHMP kinase, C-terminal domain"/>
    <property type="match status" value="1"/>
</dbReference>
<gene>
    <name evidence="13" type="primary">thrB</name>
    <name evidence="16" type="ORF">BI308_09660</name>
</gene>
<dbReference type="SUPFAM" id="SSF55060">
    <property type="entry name" value="GHMP Kinase, C-terminal domain"/>
    <property type="match status" value="1"/>
</dbReference>
<comment type="function">
    <text evidence="12 13">Catalyzes the ATP-dependent phosphorylation of L-homoserine to L-homoserine phosphate.</text>
</comment>
<keyword evidence="5 13" id="KW-0028">Amino-acid biosynthesis</keyword>
<protein>
    <recommendedName>
        <fullName evidence="4 13">Homoserine kinase</fullName>
        <shortName evidence="13">HK</shortName>
        <shortName evidence="13">HSK</shortName>
        <ecNumber evidence="3 13">2.7.1.39</ecNumber>
    </recommendedName>
</protein>
<organism evidence="16 17">
    <name type="scientific">Roseofilum reptotaenium AO1-A</name>
    <dbReference type="NCBI Taxonomy" id="1925591"/>
    <lineage>
        <taxon>Bacteria</taxon>
        <taxon>Bacillati</taxon>
        <taxon>Cyanobacteriota</taxon>
        <taxon>Cyanophyceae</taxon>
        <taxon>Desertifilales</taxon>
        <taxon>Desertifilaceae</taxon>
        <taxon>Roseofilum</taxon>
    </lineage>
</organism>
<dbReference type="PIRSF" id="PIRSF000676">
    <property type="entry name" value="Homoser_kin"/>
    <property type="match status" value="1"/>
</dbReference>
<evidence type="ECO:0000259" key="15">
    <source>
        <dbReference type="Pfam" id="PF08544"/>
    </source>
</evidence>
<keyword evidence="9 13" id="KW-0418">Kinase</keyword>
<evidence type="ECO:0000313" key="16">
    <source>
        <dbReference type="EMBL" id="OJJ25780.1"/>
    </source>
</evidence>
<dbReference type="STRING" id="1925591.BI308_09660"/>
<evidence type="ECO:0000256" key="12">
    <source>
        <dbReference type="ARBA" id="ARBA00049954"/>
    </source>
</evidence>
<dbReference type="PANTHER" id="PTHR20861:SF1">
    <property type="entry name" value="HOMOSERINE KINASE"/>
    <property type="match status" value="1"/>
</dbReference>
<feature type="domain" description="GHMP kinase N-terminal" evidence="14">
    <location>
        <begin position="62"/>
        <end position="144"/>
    </location>
</feature>
<dbReference type="InterPro" id="IPR000870">
    <property type="entry name" value="Homoserine_kinase"/>
</dbReference>
<evidence type="ECO:0000256" key="6">
    <source>
        <dbReference type="ARBA" id="ARBA00022679"/>
    </source>
</evidence>